<feature type="transmembrane region" description="Helical" evidence="1">
    <location>
        <begin position="32"/>
        <end position="50"/>
    </location>
</feature>
<evidence type="ECO:0000313" key="3">
    <source>
        <dbReference type="Proteomes" id="UP001595989"/>
    </source>
</evidence>
<dbReference type="Proteomes" id="UP001595989">
    <property type="component" value="Unassembled WGS sequence"/>
</dbReference>
<proteinExistence type="predicted"/>
<dbReference type="EMBL" id="JBHSFU010000004">
    <property type="protein sequence ID" value="MFC4558282.1"/>
    <property type="molecule type" value="Genomic_DNA"/>
</dbReference>
<keyword evidence="1" id="KW-1133">Transmembrane helix</keyword>
<gene>
    <name evidence="2" type="ORF">ACFO3D_08650</name>
</gene>
<feature type="transmembrane region" description="Helical" evidence="1">
    <location>
        <begin position="57"/>
        <end position="80"/>
    </location>
</feature>
<keyword evidence="3" id="KW-1185">Reference proteome</keyword>
<accession>A0ABV9DIP5</accession>
<keyword evidence="1" id="KW-0472">Membrane</keyword>
<dbReference type="RefSeq" id="WP_390294845.1">
    <property type="nucleotide sequence ID" value="NZ_JBHSFU010000004.1"/>
</dbReference>
<evidence type="ECO:0000313" key="2">
    <source>
        <dbReference type="EMBL" id="MFC4558282.1"/>
    </source>
</evidence>
<keyword evidence="1" id="KW-0812">Transmembrane</keyword>
<name>A0ABV9DIP5_9BACI</name>
<organism evidence="2 3">
    <name type="scientific">Virgibacillus kekensis</name>
    <dbReference type="NCBI Taxonomy" id="202261"/>
    <lineage>
        <taxon>Bacteria</taxon>
        <taxon>Bacillati</taxon>
        <taxon>Bacillota</taxon>
        <taxon>Bacilli</taxon>
        <taxon>Bacillales</taxon>
        <taxon>Bacillaceae</taxon>
        <taxon>Virgibacillus</taxon>
    </lineage>
</organism>
<evidence type="ECO:0000256" key="1">
    <source>
        <dbReference type="SAM" id="Phobius"/>
    </source>
</evidence>
<reference evidence="3" key="1">
    <citation type="journal article" date="2019" name="Int. J. Syst. Evol. Microbiol.">
        <title>The Global Catalogue of Microorganisms (GCM) 10K type strain sequencing project: providing services to taxonomists for standard genome sequencing and annotation.</title>
        <authorList>
            <consortium name="The Broad Institute Genomics Platform"/>
            <consortium name="The Broad Institute Genome Sequencing Center for Infectious Disease"/>
            <person name="Wu L."/>
            <person name="Ma J."/>
        </authorList>
    </citation>
    <scope>NUCLEOTIDE SEQUENCE [LARGE SCALE GENOMIC DNA]</scope>
    <source>
        <strain evidence="3">CGMCC 4.7426</strain>
    </source>
</reference>
<comment type="caution">
    <text evidence="2">The sequence shown here is derived from an EMBL/GenBank/DDBJ whole genome shotgun (WGS) entry which is preliminary data.</text>
</comment>
<protein>
    <submittedName>
        <fullName evidence="2">Uncharacterized protein</fullName>
    </submittedName>
</protein>
<sequence>MSKRGYAILQFAFPVLAVLVVATGAAGSATPLAFIGLVLIGFMFSVYLVVAKRIILWGLINIVLTLGLLFYLLFIFYIIISSGV</sequence>